<gene>
    <name evidence="2" type="primary">si:ch211-194g2.4</name>
</gene>
<accession>A0AC58JQA1</accession>
<reference evidence="2" key="1">
    <citation type="submission" date="2025-08" db="UniProtKB">
        <authorList>
            <consortium name="RefSeq"/>
        </authorList>
    </citation>
    <scope>IDENTIFICATION</scope>
    <source>
        <strain evidence="2">Tuebingen</strain>
        <tissue evidence="2">Fibroblasts and whole tissue</tissue>
    </source>
</reference>
<evidence type="ECO:0000313" key="2">
    <source>
        <dbReference type="RefSeq" id="XP_073808656.1"/>
    </source>
</evidence>
<dbReference type="RefSeq" id="XP_073808656.1">
    <property type="nucleotide sequence ID" value="XM_073952555.1"/>
</dbReference>
<proteinExistence type="predicted"/>
<evidence type="ECO:0000313" key="1">
    <source>
        <dbReference type="Proteomes" id="UP000000437"/>
    </source>
</evidence>
<keyword evidence="1" id="KW-1185">Reference proteome</keyword>
<organism evidence="1 2">
    <name type="scientific">Danio rerio</name>
    <name type="common">Zebrafish</name>
    <name type="synonym">Brachydanio rerio</name>
    <dbReference type="NCBI Taxonomy" id="7955"/>
    <lineage>
        <taxon>Eukaryota</taxon>
        <taxon>Metazoa</taxon>
        <taxon>Chordata</taxon>
        <taxon>Craniata</taxon>
        <taxon>Vertebrata</taxon>
        <taxon>Euteleostomi</taxon>
        <taxon>Actinopterygii</taxon>
        <taxon>Neopterygii</taxon>
        <taxon>Teleostei</taxon>
        <taxon>Ostariophysi</taxon>
        <taxon>Cypriniformes</taxon>
        <taxon>Danionidae</taxon>
        <taxon>Danioninae</taxon>
        <taxon>Danio</taxon>
    </lineage>
</organism>
<dbReference type="Proteomes" id="UP000000437">
    <property type="component" value="Chromosome 1"/>
</dbReference>
<name>A0AC58JQA1_DANRE</name>
<protein>
    <submittedName>
        <fullName evidence="2">Nephronectin isoform X1</fullName>
    </submittedName>
</protein>
<sequence length="302" mass="33871">MLFKSYIKGRVHLQVLIIGLLFVLPDTVIPQRLKTLLSEQRASGVCVLEPSMTCCYGWRNINGVCQPICKRPCENGFCIGPDRCSCMEGYKGKDCSEDVNECGLPERPCSHSCMNTMGSYRCFCNNGHTLDTDGKSCIKKLDCISLRCQFGCQIDRNHEVGCVCPPGLQLAPDYRTCKDINECDDPSHTCTEHQSCKNTFGSYTCVCKGGFILGTLQDTITCRDIDECLTGNHRCSPKASCVNTEGSYICQCEKGYAGDGFRCQKKNNRRSLATMYLQYKHFKHIRPVYHFNSSVRMAVNRV</sequence>